<accession>A0AAV5SV43</accession>
<comment type="caution">
    <text evidence="2">The sequence shown here is derived from an EMBL/GenBank/DDBJ whole genome shotgun (WGS) entry which is preliminary data.</text>
</comment>
<evidence type="ECO:0000313" key="3">
    <source>
        <dbReference type="Proteomes" id="UP001432027"/>
    </source>
</evidence>
<feature type="region of interest" description="Disordered" evidence="1">
    <location>
        <begin position="1"/>
        <end position="36"/>
    </location>
</feature>
<name>A0AAV5SV43_9BILA</name>
<dbReference type="Proteomes" id="UP001432027">
    <property type="component" value="Unassembled WGS sequence"/>
</dbReference>
<dbReference type="AlphaFoldDB" id="A0AAV5SV43"/>
<feature type="non-terminal residue" evidence="2">
    <location>
        <position position="114"/>
    </location>
</feature>
<feature type="compositionally biased region" description="Basic and acidic residues" evidence="1">
    <location>
        <begin position="22"/>
        <end position="32"/>
    </location>
</feature>
<keyword evidence="3" id="KW-1185">Reference proteome</keyword>
<gene>
    <name evidence="2" type="ORF">PENTCL1PPCAC_8457</name>
</gene>
<evidence type="ECO:0000313" key="2">
    <source>
        <dbReference type="EMBL" id="GMS86282.1"/>
    </source>
</evidence>
<proteinExistence type="predicted"/>
<protein>
    <submittedName>
        <fullName evidence="2">Uncharacterized protein</fullName>
    </submittedName>
</protein>
<organism evidence="2 3">
    <name type="scientific">Pristionchus entomophagus</name>
    <dbReference type="NCBI Taxonomy" id="358040"/>
    <lineage>
        <taxon>Eukaryota</taxon>
        <taxon>Metazoa</taxon>
        <taxon>Ecdysozoa</taxon>
        <taxon>Nematoda</taxon>
        <taxon>Chromadorea</taxon>
        <taxon>Rhabditida</taxon>
        <taxon>Rhabditina</taxon>
        <taxon>Diplogasteromorpha</taxon>
        <taxon>Diplogasteroidea</taxon>
        <taxon>Neodiplogasteridae</taxon>
        <taxon>Pristionchus</taxon>
    </lineage>
</organism>
<sequence length="114" mass="12945">MLHSTKRIHILQSVRQTSTPPRNDRSRTHSPDPVKPWEVTFEKDLKNGLGYNIRPTVVKCEIESDELGTQVEAMAEYCARQGINMFRTPANSQGSFPAIILLTKAYFKKPNLTT</sequence>
<dbReference type="EMBL" id="BTSX01000002">
    <property type="protein sequence ID" value="GMS86282.1"/>
    <property type="molecule type" value="Genomic_DNA"/>
</dbReference>
<reference evidence="2" key="1">
    <citation type="submission" date="2023-10" db="EMBL/GenBank/DDBJ databases">
        <title>Genome assembly of Pristionchus species.</title>
        <authorList>
            <person name="Yoshida K."/>
            <person name="Sommer R.J."/>
        </authorList>
    </citation>
    <scope>NUCLEOTIDE SEQUENCE</scope>
    <source>
        <strain evidence="2">RS0144</strain>
    </source>
</reference>
<evidence type="ECO:0000256" key="1">
    <source>
        <dbReference type="SAM" id="MobiDB-lite"/>
    </source>
</evidence>